<gene>
    <name evidence="3" type="ORF">HKI87_11g65380</name>
</gene>
<feature type="compositionally biased region" description="Basic and acidic residues" evidence="2">
    <location>
        <begin position="188"/>
        <end position="197"/>
    </location>
</feature>
<evidence type="ECO:0000256" key="2">
    <source>
        <dbReference type="SAM" id="MobiDB-lite"/>
    </source>
</evidence>
<feature type="compositionally biased region" description="Low complexity" evidence="2">
    <location>
        <begin position="176"/>
        <end position="187"/>
    </location>
</feature>
<organism evidence="3 4">
    <name type="scientific">Chloropicon roscoffensis</name>
    <dbReference type="NCBI Taxonomy" id="1461544"/>
    <lineage>
        <taxon>Eukaryota</taxon>
        <taxon>Viridiplantae</taxon>
        <taxon>Chlorophyta</taxon>
        <taxon>Chloropicophyceae</taxon>
        <taxon>Chloropicales</taxon>
        <taxon>Chloropicaceae</taxon>
        <taxon>Chloropicon</taxon>
    </lineage>
</organism>
<evidence type="ECO:0000256" key="1">
    <source>
        <dbReference type="SAM" id="Coils"/>
    </source>
</evidence>
<feature type="coiled-coil region" evidence="1">
    <location>
        <begin position="55"/>
        <end position="90"/>
    </location>
</feature>
<feature type="region of interest" description="Disordered" evidence="2">
    <location>
        <begin position="157"/>
        <end position="197"/>
    </location>
</feature>
<reference evidence="3 4" key="1">
    <citation type="submission" date="2024-03" db="EMBL/GenBank/DDBJ databases">
        <title>Complete genome sequence of the green alga Chloropicon roscoffensis RCC1871.</title>
        <authorList>
            <person name="Lemieux C."/>
            <person name="Pombert J.-F."/>
            <person name="Otis C."/>
            <person name="Turmel M."/>
        </authorList>
    </citation>
    <scope>NUCLEOTIDE SEQUENCE [LARGE SCALE GENOMIC DNA]</scope>
    <source>
        <strain evidence="3 4">RCC1871</strain>
    </source>
</reference>
<keyword evidence="1" id="KW-0175">Coiled coil</keyword>
<evidence type="ECO:0000313" key="3">
    <source>
        <dbReference type="EMBL" id="WZN64981.1"/>
    </source>
</evidence>
<evidence type="ECO:0000313" key="4">
    <source>
        <dbReference type="Proteomes" id="UP001472866"/>
    </source>
</evidence>
<dbReference type="AlphaFoldDB" id="A0AAX4PGR8"/>
<keyword evidence="4" id="KW-1185">Reference proteome</keyword>
<sequence length="197" mass="21878">MLAGNPCAGEGTVMEGLKAMPSLIEVDGKRFKSSIAATGGQAKIFSFRERRAVLADDKSDRVRRMELEVEAEIEREIELERARLKMSEDAHLSNEVERIRNTIETIHGGGSAAGCVNFRPAVDGLMHHARTEMINKVEAMKERCRIRRLGTQEYSEQISGQIAKMKQKLRTRPFGSTSRPSTANSSSRNRDDGTPSS</sequence>
<accession>A0AAX4PGR8</accession>
<protein>
    <submittedName>
        <fullName evidence="3">Uncharacterized protein</fullName>
    </submittedName>
</protein>
<dbReference type="Proteomes" id="UP001472866">
    <property type="component" value="Chromosome 11"/>
</dbReference>
<name>A0AAX4PGR8_9CHLO</name>
<dbReference type="EMBL" id="CP151511">
    <property type="protein sequence ID" value="WZN64981.1"/>
    <property type="molecule type" value="Genomic_DNA"/>
</dbReference>
<proteinExistence type="predicted"/>